<reference evidence="1" key="1">
    <citation type="journal article" date="2022" name="bioRxiv">
        <title>Sequencing and chromosome-scale assembly of the giantPleurodeles waltlgenome.</title>
        <authorList>
            <person name="Brown T."/>
            <person name="Elewa A."/>
            <person name="Iarovenko S."/>
            <person name="Subramanian E."/>
            <person name="Araus A.J."/>
            <person name="Petzold A."/>
            <person name="Susuki M."/>
            <person name="Suzuki K.-i.T."/>
            <person name="Hayashi T."/>
            <person name="Toyoda A."/>
            <person name="Oliveira C."/>
            <person name="Osipova E."/>
            <person name="Leigh N.D."/>
            <person name="Simon A."/>
            <person name="Yun M.H."/>
        </authorList>
    </citation>
    <scope>NUCLEOTIDE SEQUENCE</scope>
    <source>
        <strain evidence="1">20211129_DDA</strain>
        <tissue evidence="1">Liver</tissue>
    </source>
</reference>
<organism evidence="1 2">
    <name type="scientific">Pleurodeles waltl</name>
    <name type="common">Iberian ribbed newt</name>
    <dbReference type="NCBI Taxonomy" id="8319"/>
    <lineage>
        <taxon>Eukaryota</taxon>
        <taxon>Metazoa</taxon>
        <taxon>Chordata</taxon>
        <taxon>Craniata</taxon>
        <taxon>Vertebrata</taxon>
        <taxon>Euteleostomi</taxon>
        <taxon>Amphibia</taxon>
        <taxon>Batrachia</taxon>
        <taxon>Caudata</taxon>
        <taxon>Salamandroidea</taxon>
        <taxon>Salamandridae</taxon>
        <taxon>Pleurodelinae</taxon>
        <taxon>Pleurodeles</taxon>
    </lineage>
</organism>
<evidence type="ECO:0000313" key="2">
    <source>
        <dbReference type="Proteomes" id="UP001066276"/>
    </source>
</evidence>
<keyword evidence="2" id="KW-1185">Reference proteome</keyword>
<proteinExistence type="predicted"/>
<comment type="caution">
    <text evidence="1">The sequence shown here is derived from an EMBL/GenBank/DDBJ whole genome shotgun (WGS) entry which is preliminary data.</text>
</comment>
<gene>
    <name evidence="1" type="ORF">NDU88_004438</name>
</gene>
<name>A0AAV7RI59_PLEWA</name>
<dbReference type="EMBL" id="JANPWB010000009">
    <property type="protein sequence ID" value="KAJ1151658.1"/>
    <property type="molecule type" value="Genomic_DNA"/>
</dbReference>
<sequence length="283" mass="32457">MHHRTQQIPRCRWSKVTEDQLNTGLARSLPTEPTDPDLAACNLRRWLDSCTNTLAPLKKPSNRGAAKRASWFTSDRQASKQTCRKLEKKWHHEHTLDRHAAQKNTIRKHHHHLIRSAKRTSFKDRLDNNAHNSKELFNIVKELSNPTFNTNDIPPSQDLCVSLATFFHLKITDTHNCFNNQTTLTTTSTSDSPPTIDYDPLLAWANMNVDYTIKTMSTIHSGSPSDPWPHHIFNKASATIEPCLRKVINISFETATFPESWNHAEINALLEKPKVDPRDLKNF</sequence>
<dbReference type="Proteomes" id="UP001066276">
    <property type="component" value="Chromosome 5"/>
</dbReference>
<evidence type="ECO:0000313" key="1">
    <source>
        <dbReference type="EMBL" id="KAJ1151658.1"/>
    </source>
</evidence>
<dbReference type="AlphaFoldDB" id="A0AAV7RI59"/>
<protein>
    <submittedName>
        <fullName evidence="1">Uncharacterized protein</fullName>
    </submittedName>
</protein>
<accession>A0AAV7RI59</accession>